<proteinExistence type="predicted"/>
<evidence type="ECO:0000313" key="2">
    <source>
        <dbReference type="EMBL" id="POG62749.1"/>
    </source>
</evidence>
<name>A0A2P4PBI3_RHIID</name>
<keyword evidence="1" id="KW-1133">Transmembrane helix</keyword>
<evidence type="ECO:0000313" key="3">
    <source>
        <dbReference type="Proteomes" id="UP000018888"/>
    </source>
</evidence>
<dbReference type="AlphaFoldDB" id="A0A2P4PBI3"/>
<evidence type="ECO:0000256" key="1">
    <source>
        <dbReference type="SAM" id="Phobius"/>
    </source>
</evidence>
<dbReference type="Proteomes" id="UP000018888">
    <property type="component" value="Unassembled WGS sequence"/>
</dbReference>
<gene>
    <name evidence="2" type="ORF">GLOIN_2v1693709</name>
</gene>
<keyword evidence="1" id="KW-0472">Membrane</keyword>
<organism evidence="2 3">
    <name type="scientific">Rhizophagus irregularis (strain DAOM 181602 / DAOM 197198 / MUCL 43194)</name>
    <name type="common">Arbuscular mycorrhizal fungus</name>
    <name type="synonym">Glomus intraradices</name>
    <dbReference type="NCBI Taxonomy" id="747089"/>
    <lineage>
        <taxon>Eukaryota</taxon>
        <taxon>Fungi</taxon>
        <taxon>Fungi incertae sedis</taxon>
        <taxon>Mucoromycota</taxon>
        <taxon>Glomeromycotina</taxon>
        <taxon>Glomeromycetes</taxon>
        <taxon>Glomerales</taxon>
        <taxon>Glomeraceae</taxon>
        <taxon>Rhizophagus</taxon>
    </lineage>
</organism>
<accession>A0A2P4PBI3</accession>
<reference evidence="2 3" key="1">
    <citation type="journal article" date="2013" name="Proc. Natl. Acad. Sci. U.S.A.">
        <title>Genome of an arbuscular mycorrhizal fungus provides insight into the oldest plant symbiosis.</title>
        <authorList>
            <person name="Tisserant E."/>
            <person name="Malbreil M."/>
            <person name="Kuo A."/>
            <person name="Kohler A."/>
            <person name="Symeonidi A."/>
            <person name="Balestrini R."/>
            <person name="Charron P."/>
            <person name="Duensing N."/>
            <person name="Frei Dit Frey N."/>
            <person name="Gianinazzi-Pearson V."/>
            <person name="Gilbert L.B."/>
            <person name="Handa Y."/>
            <person name="Herr J.R."/>
            <person name="Hijri M."/>
            <person name="Koul R."/>
            <person name="Kawaguchi M."/>
            <person name="Krajinski F."/>
            <person name="Lammers P.J."/>
            <person name="Masclaux F.G."/>
            <person name="Murat C."/>
            <person name="Morin E."/>
            <person name="Ndikumana S."/>
            <person name="Pagni M."/>
            <person name="Petitpierre D."/>
            <person name="Requena N."/>
            <person name="Rosikiewicz P."/>
            <person name="Riley R."/>
            <person name="Saito K."/>
            <person name="San Clemente H."/>
            <person name="Shapiro H."/>
            <person name="van Tuinen D."/>
            <person name="Becard G."/>
            <person name="Bonfante P."/>
            <person name="Paszkowski U."/>
            <person name="Shachar-Hill Y.Y."/>
            <person name="Tuskan G.A."/>
            <person name="Young P.W."/>
            <person name="Sanders I.R."/>
            <person name="Henrissat B."/>
            <person name="Rensing S.A."/>
            <person name="Grigoriev I.V."/>
            <person name="Corradi N."/>
            <person name="Roux C."/>
            <person name="Martin F."/>
        </authorList>
    </citation>
    <scope>NUCLEOTIDE SEQUENCE [LARGE SCALE GENOMIC DNA]</scope>
    <source>
        <strain evidence="2 3">DAOM 197198</strain>
    </source>
</reference>
<comment type="caution">
    <text evidence="2">The sequence shown here is derived from an EMBL/GenBank/DDBJ whole genome shotgun (WGS) entry which is preliminary data.</text>
</comment>
<dbReference type="EMBL" id="AUPC02000290">
    <property type="protein sequence ID" value="POG62749.1"/>
    <property type="molecule type" value="Genomic_DNA"/>
</dbReference>
<feature type="transmembrane region" description="Helical" evidence="1">
    <location>
        <begin position="57"/>
        <end position="74"/>
    </location>
</feature>
<keyword evidence="1" id="KW-0812">Transmembrane</keyword>
<sequence length="76" mass="8549">MDPKIFSDSIPVANFSIQANVSRRLYFPLFCGVGTVGINFTDIPLLLQDESSRLSKLLFSEIFLLFAFINFSIISI</sequence>
<reference evidence="2 3" key="2">
    <citation type="journal article" date="2018" name="New Phytol.">
        <title>High intraspecific genome diversity in the model arbuscular mycorrhizal symbiont Rhizophagus irregularis.</title>
        <authorList>
            <person name="Chen E.C.H."/>
            <person name="Morin E."/>
            <person name="Beaudet D."/>
            <person name="Noel J."/>
            <person name="Yildirir G."/>
            <person name="Ndikumana S."/>
            <person name="Charron P."/>
            <person name="St-Onge C."/>
            <person name="Giorgi J."/>
            <person name="Kruger M."/>
            <person name="Marton T."/>
            <person name="Ropars J."/>
            <person name="Grigoriev I.V."/>
            <person name="Hainaut M."/>
            <person name="Henrissat B."/>
            <person name="Roux C."/>
            <person name="Martin F."/>
            <person name="Corradi N."/>
        </authorList>
    </citation>
    <scope>NUCLEOTIDE SEQUENCE [LARGE SCALE GENOMIC DNA]</scope>
    <source>
        <strain evidence="2 3">DAOM 197198</strain>
    </source>
</reference>
<protein>
    <submittedName>
        <fullName evidence="2">Uncharacterized protein</fullName>
    </submittedName>
</protein>
<keyword evidence="3" id="KW-1185">Reference proteome</keyword>
<feature type="transmembrane region" description="Helical" evidence="1">
    <location>
        <begin position="25"/>
        <end position="45"/>
    </location>
</feature>